<dbReference type="GO" id="GO:0046983">
    <property type="term" value="F:protein dimerization activity"/>
    <property type="evidence" value="ECO:0007669"/>
    <property type="project" value="InterPro"/>
</dbReference>
<evidence type="ECO:0000313" key="9">
    <source>
        <dbReference type="Proteomes" id="UP000001514"/>
    </source>
</evidence>
<dbReference type="GO" id="GO:0003700">
    <property type="term" value="F:DNA-binding transcription factor activity"/>
    <property type="evidence" value="ECO:0000318"/>
    <property type="project" value="GO_Central"/>
</dbReference>
<dbReference type="InParanoid" id="D8RGJ6"/>
<gene>
    <name evidence="7" type="ORF">SELMODRAFT_108937</name>
    <name evidence="8" type="ORF">SELMODRAFT_93546</name>
</gene>
<proteinExistence type="predicted"/>
<dbReference type="KEGG" id="smo:SELMODRAFT_108937"/>
<evidence type="ECO:0000313" key="8">
    <source>
        <dbReference type="EMBL" id="EFJ28609.1"/>
    </source>
</evidence>
<dbReference type="InterPro" id="IPR011598">
    <property type="entry name" value="bHLH_dom"/>
</dbReference>
<feature type="region of interest" description="Disordered" evidence="5">
    <location>
        <begin position="1"/>
        <end position="29"/>
    </location>
</feature>
<dbReference type="FunFam" id="4.10.280.10:FF:000002">
    <property type="entry name" value="Basic helix-loop-helix transcription factor"/>
    <property type="match status" value="1"/>
</dbReference>
<dbReference type="InterPro" id="IPR024097">
    <property type="entry name" value="bHLH_ZIP_TF"/>
</dbReference>
<dbReference type="KEGG" id="smo:SELMODRAFT_93546"/>
<dbReference type="InterPro" id="IPR036638">
    <property type="entry name" value="HLH_DNA-bd_sf"/>
</dbReference>
<evidence type="ECO:0000313" key="7">
    <source>
        <dbReference type="EMBL" id="EFJ20542.1"/>
    </source>
</evidence>
<dbReference type="OrthoDB" id="678327at2759"/>
<accession>D8RGJ6</accession>
<organism evidence="9">
    <name type="scientific">Selaginella moellendorffii</name>
    <name type="common">Spikemoss</name>
    <dbReference type="NCBI Taxonomy" id="88036"/>
    <lineage>
        <taxon>Eukaryota</taxon>
        <taxon>Viridiplantae</taxon>
        <taxon>Streptophyta</taxon>
        <taxon>Embryophyta</taxon>
        <taxon>Tracheophyta</taxon>
        <taxon>Lycopodiopsida</taxon>
        <taxon>Selaginellales</taxon>
        <taxon>Selaginellaceae</taxon>
        <taxon>Selaginella</taxon>
    </lineage>
</organism>
<dbReference type="Gramene" id="EFJ20542">
    <property type="protein sequence ID" value="EFJ20542"/>
    <property type="gene ID" value="SELMODRAFT_108937"/>
</dbReference>
<dbReference type="SMART" id="SM00353">
    <property type="entry name" value="HLH"/>
    <property type="match status" value="1"/>
</dbReference>
<dbReference type="GO" id="GO:0005634">
    <property type="term" value="C:nucleus"/>
    <property type="evidence" value="ECO:0000318"/>
    <property type="project" value="GO_Central"/>
</dbReference>
<feature type="non-terminal residue" evidence="8">
    <location>
        <position position="1"/>
    </location>
</feature>
<dbReference type="CDD" id="cd18919">
    <property type="entry name" value="bHLH_AtBPE_like"/>
    <property type="match status" value="1"/>
</dbReference>
<dbReference type="HOGENOM" id="CLU_064391_3_0_1"/>
<evidence type="ECO:0000256" key="2">
    <source>
        <dbReference type="ARBA" id="ARBA00023015"/>
    </source>
</evidence>
<keyword evidence="2" id="KW-0805">Transcription regulation</keyword>
<feature type="compositionally biased region" description="Polar residues" evidence="5">
    <location>
        <begin position="1"/>
        <end position="17"/>
    </location>
</feature>
<dbReference type="Gene3D" id="4.10.280.10">
    <property type="entry name" value="Helix-loop-helix DNA-binding domain"/>
    <property type="match status" value="1"/>
</dbReference>
<evidence type="ECO:0000256" key="1">
    <source>
        <dbReference type="ARBA" id="ARBA00004123"/>
    </source>
</evidence>
<name>D8RGJ6_SELML</name>
<evidence type="ECO:0000256" key="4">
    <source>
        <dbReference type="ARBA" id="ARBA00023242"/>
    </source>
</evidence>
<protein>
    <recommendedName>
        <fullName evidence="6">BHLH domain-containing protein</fullName>
    </recommendedName>
</protein>
<dbReference type="EMBL" id="GL377579">
    <property type="protein sequence ID" value="EFJ28609.1"/>
    <property type="molecule type" value="Genomic_DNA"/>
</dbReference>
<evidence type="ECO:0000256" key="3">
    <source>
        <dbReference type="ARBA" id="ARBA00023163"/>
    </source>
</evidence>
<evidence type="ECO:0000259" key="6">
    <source>
        <dbReference type="PROSITE" id="PS50888"/>
    </source>
</evidence>
<comment type="subcellular location">
    <subcellularLocation>
        <location evidence="1">Nucleus</location>
    </subcellularLocation>
</comment>
<dbReference type="SUPFAM" id="SSF47459">
    <property type="entry name" value="HLH, helix-loop-helix DNA-binding domain"/>
    <property type="match status" value="1"/>
</dbReference>
<dbReference type="Proteomes" id="UP000001514">
    <property type="component" value="Unassembled WGS sequence"/>
</dbReference>
<keyword evidence="9" id="KW-1185">Reference proteome</keyword>
<dbReference type="EMBL" id="GL377602">
    <property type="protein sequence ID" value="EFJ20542.1"/>
    <property type="molecule type" value="Genomic_DNA"/>
</dbReference>
<keyword evidence="3" id="KW-0804">Transcription</keyword>
<dbReference type="FunCoup" id="D8RGJ6">
    <property type="interactions" value="53"/>
</dbReference>
<dbReference type="PROSITE" id="PS50888">
    <property type="entry name" value="BHLH"/>
    <property type="match status" value="1"/>
</dbReference>
<sequence>QALSESTENTTNSNLGKENSKPGAGNTQDYIHVRARRGQATDSHSLAERVRREKISERMKTLQDLVPGCSKVTGKAMMLDEIINYVQSLQRQVEFLSMKLAAVKPALYTDAYQVRKPDVEFLVSS</sequence>
<dbReference type="AlphaFoldDB" id="D8RGJ6"/>
<keyword evidence="4" id="KW-0539">Nucleus</keyword>
<reference evidence="8 9" key="1">
    <citation type="journal article" date="2011" name="Science">
        <title>The Selaginella genome identifies genetic changes associated with the evolution of vascular plants.</title>
        <authorList>
            <person name="Banks J.A."/>
            <person name="Nishiyama T."/>
            <person name="Hasebe M."/>
            <person name="Bowman J.L."/>
            <person name="Gribskov M."/>
            <person name="dePamphilis C."/>
            <person name="Albert V.A."/>
            <person name="Aono N."/>
            <person name="Aoyama T."/>
            <person name="Ambrose B.A."/>
            <person name="Ashton N.W."/>
            <person name="Axtell M.J."/>
            <person name="Barker E."/>
            <person name="Barker M.S."/>
            <person name="Bennetzen J.L."/>
            <person name="Bonawitz N.D."/>
            <person name="Chapple C."/>
            <person name="Cheng C."/>
            <person name="Correa L.G."/>
            <person name="Dacre M."/>
            <person name="DeBarry J."/>
            <person name="Dreyer I."/>
            <person name="Elias M."/>
            <person name="Engstrom E.M."/>
            <person name="Estelle M."/>
            <person name="Feng L."/>
            <person name="Finet C."/>
            <person name="Floyd S.K."/>
            <person name="Frommer W.B."/>
            <person name="Fujita T."/>
            <person name="Gramzow L."/>
            <person name="Gutensohn M."/>
            <person name="Harholt J."/>
            <person name="Hattori M."/>
            <person name="Heyl A."/>
            <person name="Hirai T."/>
            <person name="Hiwatashi Y."/>
            <person name="Ishikawa M."/>
            <person name="Iwata M."/>
            <person name="Karol K.G."/>
            <person name="Koehler B."/>
            <person name="Kolukisaoglu U."/>
            <person name="Kubo M."/>
            <person name="Kurata T."/>
            <person name="Lalonde S."/>
            <person name="Li K."/>
            <person name="Li Y."/>
            <person name="Litt A."/>
            <person name="Lyons E."/>
            <person name="Manning G."/>
            <person name="Maruyama T."/>
            <person name="Michael T.P."/>
            <person name="Mikami K."/>
            <person name="Miyazaki S."/>
            <person name="Morinaga S."/>
            <person name="Murata T."/>
            <person name="Mueller-Roeber B."/>
            <person name="Nelson D.R."/>
            <person name="Obara M."/>
            <person name="Oguri Y."/>
            <person name="Olmstead R.G."/>
            <person name="Onodera N."/>
            <person name="Petersen B.L."/>
            <person name="Pils B."/>
            <person name="Prigge M."/>
            <person name="Rensing S.A."/>
            <person name="Riano-Pachon D.M."/>
            <person name="Roberts A.W."/>
            <person name="Sato Y."/>
            <person name="Scheller H.V."/>
            <person name="Schulz B."/>
            <person name="Schulz C."/>
            <person name="Shakirov E.V."/>
            <person name="Shibagaki N."/>
            <person name="Shinohara N."/>
            <person name="Shippen D.E."/>
            <person name="Soerensen I."/>
            <person name="Sotooka R."/>
            <person name="Sugimoto N."/>
            <person name="Sugita M."/>
            <person name="Sumikawa N."/>
            <person name="Tanurdzic M."/>
            <person name="Theissen G."/>
            <person name="Ulvskov P."/>
            <person name="Wakazuki S."/>
            <person name="Weng J.K."/>
            <person name="Willats W.W."/>
            <person name="Wipf D."/>
            <person name="Wolf P.G."/>
            <person name="Yang L."/>
            <person name="Zimmer A.D."/>
            <person name="Zhu Q."/>
            <person name="Mitros T."/>
            <person name="Hellsten U."/>
            <person name="Loque D."/>
            <person name="Otillar R."/>
            <person name="Salamov A."/>
            <person name="Schmutz J."/>
            <person name="Shapiro H."/>
            <person name="Lindquist E."/>
            <person name="Lucas S."/>
            <person name="Rokhsar D."/>
            <person name="Grigoriev I.V."/>
        </authorList>
    </citation>
    <scope>NUCLEOTIDE SEQUENCE [LARGE SCALE GENOMIC DNA]</scope>
</reference>
<feature type="domain" description="BHLH" evidence="6">
    <location>
        <begin position="39"/>
        <end position="89"/>
    </location>
</feature>
<dbReference type="PANTHER" id="PTHR12565">
    <property type="entry name" value="STEROL REGULATORY ELEMENT-BINDING PROTEIN"/>
    <property type="match status" value="1"/>
</dbReference>
<dbReference type="PANTHER" id="PTHR12565:SF184">
    <property type="entry name" value="BHLH TRANSCRIPTION FACTOR"/>
    <property type="match status" value="1"/>
</dbReference>
<dbReference type="OMA" id="AGNTQDY"/>
<dbReference type="Pfam" id="PF00010">
    <property type="entry name" value="HLH"/>
    <property type="match status" value="1"/>
</dbReference>
<dbReference type="Gramene" id="EFJ28609">
    <property type="protein sequence ID" value="EFJ28609"/>
    <property type="gene ID" value="SELMODRAFT_93546"/>
</dbReference>
<evidence type="ECO:0000256" key="5">
    <source>
        <dbReference type="SAM" id="MobiDB-lite"/>
    </source>
</evidence>